<sequence>MEMDEVVDRNYSHEEIKDLEQKYFELEADNKRISNELANEFSKVRDAYRMKEYKKNLSTFRSEKETIIQRYVMKMINSKFIENLSTTLRAESANLKKVTTDYEVMCNEYDKLKIHLENENFKNKNKQNNHSLLYNEITNLKIQNKEYKKTLSTLRSEKEVLTNQLAELVVENKKLTVKIRHLLHLLKVQTINYSAILNKMIDSKLKQFEDKLKEQSKYDRLATDIKVRMEKSVNFKKDLTN</sequence>
<dbReference type="Proteomes" id="UP000233469">
    <property type="component" value="Unassembled WGS sequence"/>
</dbReference>
<dbReference type="VEuPathDB" id="FungiDB:RhiirA1_460718"/>
<dbReference type="VEuPathDB" id="FungiDB:FUN_008016"/>
<dbReference type="VEuPathDB" id="FungiDB:RhiirFUN_008394"/>
<protein>
    <submittedName>
        <fullName evidence="2">Uncharacterized protein</fullName>
    </submittedName>
</protein>
<dbReference type="AlphaFoldDB" id="A0A2N1NIT3"/>
<comment type="caution">
    <text evidence="2">The sequence shown here is derived from an EMBL/GenBank/DDBJ whole genome shotgun (WGS) entry which is preliminary data.</text>
</comment>
<reference evidence="2 3" key="2">
    <citation type="submission" date="2017-10" db="EMBL/GenBank/DDBJ databases">
        <title>Extensive intraspecific genome diversity in a model arbuscular mycorrhizal fungus.</title>
        <authorList>
            <person name="Chen E.C.H."/>
            <person name="Morin E."/>
            <person name="Baudet D."/>
            <person name="Noel J."/>
            <person name="Ndikumana S."/>
            <person name="Charron P."/>
            <person name="St-Onge C."/>
            <person name="Giorgi J."/>
            <person name="Grigoriev I.V."/>
            <person name="Roux C."/>
            <person name="Martin F.M."/>
            <person name="Corradi N."/>
        </authorList>
    </citation>
    <scope>NUCLEOTIDE SEQUENCE [LARGE SCALE GENOMIC DNA]</scope>
    <source>
        <strain evidence="2 3">C2</strain>
    </source>
</reference>
<gene>
    <name evidence="2" type="ORF">RhiirC2_775561</name>
</gene>
<accession>A0A2N1NIT3</accession>
<name>A0A2N1NIT3_9GLOM</name>
<keyword evidence="1" id="KW-0175">Coiled coil</keyword>
<organism evidence="2 3">
    <name type="scientific">Rhizophagus irregularis</name>
    <dbReference type="NCBI Taxonomy" id="588596"/>
    <lineage>
        <taxon>Eukaryota</taxon>
        <taxon>Fungi</taxon>
        <taxon>Fungi incertae sedis</taxon>
        <taxon>Mucoromycota</taxon>
        <taxon>Glomeromycotina</taxon>
        <taxon>Glomeromycetes</taxon>
        <taxon>Glomerales</taxon>
        <taxon>Glomeraceae</taxon>
        <taxon>Rhizophagus</taxon>
    </lineage>
</organism>
<proteinExistence type="predicted"/>
<feature type="coiled-coil region" evidence="1">
    <location>
        <begin position="137"/>
        <end position="178"/>
    </location>
</feature>
<evidence type="ECO:0000256" key="1">
    <source>
        <dbReference type="SAM" id="Coils"/>
    </source>
</evidence>
<dbReference type="EMBL" id="LLXL01000345">
    <property type="protein sequence ID" value="PKK73806.1"/>
    <property type="molecule type" value="Genomic_DNA"/>
</dbReference>
<evidence type="ECO:0000313" key="2">
    <source>
        <dbReference type="EMBL" id="PKK73806.1"/>
    </source>
</evidence>
<reference evidence="2 3" key="1">
    <citation type="submission" date="2016-04" db="EMBL/GenBank/DDBJ databases">
        <title>Genome analyses suggest a sexual origin of heterokaryosis in a supposedly ancient asexual fungus.</title>
        <authorList>
            <person name="Ropars J."/>
            <person name="Sedzielewska K."/>
            <person name="Noel J."/>
            <person name="Charron P."/>
            <person name="Farinelli L."/>
            <person name="Marton T."/>
            <person name="Kruger M."/>
            <person name="Pelin A."/>
            <person name="Brachmann A."/>
            <person name="Corradi N."/>
        </authorList>
    </citation>
    <scope>NUCLEOTIDE SEQUENCE [LARGE SCALE GENOMIC DNA]</scope>
    <source>
        <strain evidence="2 3">C2</strain>
    </source>
</reference>
<feature type="coiled-coil region" evidence="1">
    <location>
        <begin position="16"/>
        <end position="70"/>
    </location>
</feature>
<evidence type="ECO:0000313" key="3">
    <source>
        <dbReference type="Proteomes" id="UP000233469"/>
    </source>
</evidence>